<dbReference type="AlphaFoldDB" id="A0A2N9I7F9"/>
<evidence type="ECO:0000313" key="3">
    <source>
        <dbReference type="EMBL" id="SPD20013.1"/>
    </source>
</evidence>
<keyword evidence="2" id="KW-0732">Signal</keyword>
<organism evidence="3">
    <name type="scientific">Fagus sylvatica</name>
    <name type="common">Beechnut</name>
    <dbReference type="NCBI Taxonomy" id="28930"/>
    <lineage>
        <taxon>Eukaryota</taxon>
        <taxon>Viridiplantae</taxon>
        <taxon>Streptophyta</taxon>
        <taxon>Embryophyta</taxon>
        <taxon>Tracheophyta</taxon>
        <taxon>Spermatophyta</taxon>
        <taxon>Magnoliopsida</taxon>
        <taxon>eudicotyledons</taxon>
        <taxon>Gunneridae</taxon>
        <taxon>Pentapetalae</taxon>
        <taxon>rosids</taxon>
        <taxon>fabids</taxon>
        <taxon>Fagales</taxon>
        <taxon>Fagaceae</taxon>
        <taxon>Fagus</taxon>
    </lineage>
</organism>
<proteinExistence type="predicted"/>
<feature type="compositionally biased region" description="Polar residues" evidence="1">
    <location>
        <begin position="166"/>
        <end position="177"/>
    </location>
</feature>
<evidence type="ECO:0000256" key="2">
    <source>
        <dbReference type="SAM" id="SignalP"/>
    </source>
</evidence>
<protein>
    <submittedName>
        <fullName evidence="3">Uncharacterized protein</fullName>
    </submittedName>
</protein>
<feature type="chain" id="PRO_5014945237" evidence="2">
    <location>
        <begin position="18"/>
        <end position="442"/>
    </location>
</feature>
<feature type="signal peptide" evidence="2">
    <location>
        <begin position="1"/>
        <end position="17"/>
    </location>
</feature>
<dbReference type="EMBL" id="OIVN01004926">
    <property type="protein sequence ID" value="SPD20013.1"/>
    <property type="molecule type" value="Genomic_DNA"/>
</dbReference>
<reference evidence="3" key="1">
    <citation type="submission" date="2018-02" db="EMBL/GenBank/DDBJ databases">
        <authorList>
            <person name="Cohen D.B."/>
            <person name="Kent A.D."/>
        </authorList>
    </citation>
    <scope>NUCLEOTIDE SEQUENCE</scope>
</reference>
<feature type="region of interest" description="Disordered" evidence="1">
    <location>
        <begin position="121"/>
        <end position="177"/>
    </location>
</feature>
<name>A0A2N9I7F9_FAGSY</name>
<evidence type="ECO:0000256" key="1">
    <source>
        <dbReference type="SAM" id="MobiDB-lite"/>
    </source>
</evidence>
<feature type="compositionally biased region" description="Polar residues" evidence="1">
    <location>
        <begin position="307"/>
        <end position="320"/>
    </location>
</feature>
<sequence length="442" mass="46567">MTRWSICLVSSSFGAAAEEIEDEDAEIDAVETVSEAETVAAEVNSADESTTSGAFSGGEGMVAEASTEEDVVSMDELEAAEASFDDVPLASASRLSSIERIVDGHTTVGVVTSAMRAVETTPITTTSSGGTAQGGLSGSGSHVDPSLLDSSPSTRQYVRRARRGSLVSTDSERTASVTVRESETAPAAVGEVPGSEEVSVHIPEVPEGNIFVESISIDENLVIDVDFNADMAHVEPAEVAASEEPVQADVTPDSGVPIIEEELAQGPVDDVDMADTHDSYDEVWADAEDNMAGAQAADMEVTAPVAAQTSPTKTAGSGNETVAEEERRLQTAAVESAIRGQPGLLSAARSATLGSSVLADMDAFFREFDRTSFSSRHAEYFWIFDDVKVEFHGFRVPQGGVRFLEALWKKYGSCSAYLKLGVYIKGSMLTLLCCMLGTCGKL</sequence>
<accession>A0A2N9I7F9</accession>
<feature type="compositionally biased region" description="Low complexity" evidence="1">
    <location>
        <begin position="121"/>
        <end position="130"/>
    </location>
</feature>
<feature type="region of interest" description="Disordered" evidence="1">
    <location>
        <begin position="306"/>
        <end position="325"/>
    </location>
</feature>
<gene>
    <name evidence="3" type="ORF">FSB_LOCUS47895</name>
</gene>